<dbReference type="Gramene" id="OB03G31570.1">
    <property type="protein sequence ID" value="OB03G31570.1"/>
    <property type="gene ID" value="OB03G31570"/>
</dbReference>
<name>J3LQ31_ORYBR</name>
<dbReference type="EnsemblPlants" id="OB03G31570.1">
    <property type="protein sequence ID" value="OB03G31570.1"/>
    <property type="gene ID" value="OB03G31570"/>
</dbReference>
<dbReference type="AlphaFoldDB" id="J3LQ31"/>
<reference evidence="1" key="1">
    <citation type="journal article" date="2013" name="Nat. Commun.">
        <title>Whole-genome sequencing of Oryza brachyantha reveals mechanisms underlying Oryza genome evolution.</title>
        <authorList>
            <person name="Chen J."/>
            <person name="Huang Q."/>
            <person name="Gao D."/>
            <person name="Wang J."/>
            <person name="Lang Y."/>
            <person name="Liu T."/>
            <person name="Li B."/>
            <person name="Bai Z."/>
            <person name="Luis Goicoechea J."/>
            <person name="Liang C."/>
            <person name="Chen C."/>
            <person name="Zhang W."/>
            <person name="Sun S."/>
            <person name="Liao Y."/>
            <person name="Zhang X."/>
            <person name="Yang L."/>
            <person name="Song C."/>
            <person name="Wang M."/>
            <person name="Shi J."/>
            <person name="Liu G."/>
            <person name="Liu J."/>
            <person name="Zhou H."/>
            <person name="Zhou W."/>
            <person name="Yu Q."/>
            <person name="An N."/>
            <person name="Chen Y."/>
            <person name="Cai Q."/>
            <person name="Wang B."/>
            <person name="Liu B."/>
            <person name="Min J."/>
            <person name="Huang Y."/>
            <person name="Wu H."/>
            <person name="Li Z."/>
            <person name="Zhang Y."/>
            <person name="Yin Y."/>
            <person name="Song W."/>
            <person name="Jiang J."/>
            <person name="Jackson S.A."/>
            <person name="Wing R.A."/>
            <person name="Wang J."/>
            <person name="Chen M."/>
        </authorList>
    </citation>
    <scope>NUCLEOTIDE SEQUENCE [LARGE SCALE GENOMIC DNA]</scope>
    <source>
        <strain evidence="1">cv. IRGC 101232</strain>
    </source>
</reference>
<reference evidence="1" key="2">
    <citation type="submission" date="2013-04" db="UniProtKB">
        <authorList>
            <consortium name="EnsemblPlants"/>
        </authorList>
    </citation>
    <scope>IDENTIFICATION</scope>
</reference>
<proteinExistence type="predicted"/>
<protein>
    <submittedName>
        <fullName evidence="1">Uncharacterized protein</fullName>
    </submittedName>
</protein>
<organism evidence="1">
    <name type="scientific">Oryza brachyantha</name>
    <name type="common">malo sina</name>
    <dbReference type="NCBI Taxonomy" id="4533"/>
    <lineage>
        <taxon>Eukaryota</taxon>
        <taxon>Viridiplantae</taxon>
        <taxon>Streptophyta</taxon>
        <taxon>Embryophyta</taxon>
        <taxon>Tracheophyta</taxon>
        <taxon>Spermatophyta</taxon>
        <taxon>Magnoliopsida</taxon>
        <taxon>Liliopsida</taxon>
        <taxon>Poales</taxon>
        <taxon>Poaceae</taxon>
        <taxon>BOP clade</taxon>
        <taxon>Oryzoideae</taxon>
        <taxon>Oryzeae</taxon>
        <taxon>Oryzinae</taxon>
        <taxon>Oryza</taxon>
    </lineage>
</organism>
<evidence type="ECO:0000313" key="2">
    <source>
        <dbReference type="Proteomes" id="UP000006038"/>
    </source>
</evidence>
<accession>J3LQ31</accession>
<evidence type="ECO:0000313" key="1">
    <source>
        <dbReference type="EnsemblPlants" id="OB03G31570.1"/>
    </source>
</evidence>
<keyword evidence="2" id="KW-1185">Reference proteome</keyword>
<dbReference type="HOGENOM" id="CLU_2779901_0_0_1"/>
<sequence>MTKAIKWWRRSSGAVVQHRSSGVELEQNGSCGVYMVMMAAIGRWQRRISQLGQDSAGPARVHKKTMLIT</sequence>
<dbReference type="Proteomes" id="UP000006038">
    <property type="component" value="Chromosome 3"/>
</dbReference>